<name>A0A6J5RSI7_9CAUD</name>
<dbReference type="EMBL" id="LR797250">
    <property type="protein sequence ID" value="CAB4195325.1"/>
    <property type="molecule type" value="Genomic_DNA"/>
</dbReference>
<sequence>MKRQDRYFEYLDALHQCGLNGFGAIVYLEYAFDLSRREAGDVLMKWIKKRNPQGAKQ</sequence>
<gene>
    <name evidence="1" type="ORF">UFOVP1298_12</name>
</gene>
<evidence type="ECO:0000313" key="1">
    <source>
        <dbReference type="EMBL" id="CAB4195325.1"/>
    </source>
</evidence>
<proteinExistence type="predicted"/>
<reference evidence="1" key="1">
    <citation type="submission" date="2020-05" db="EMBL/GenBank/DDBJ databases">
        <authorList>
            <person name="Chiriac C."/>
            <person name="Salcher M."/>
            <person name="Ghai R."/>
            <person name="Kavagutti S V."/>
        </authorList>
    </citation>
    <scope>NUCLEOTIDE SEQUENCE</scope>
</reference>
<organism evidence="1">
    <name type="scientific">uncultured Caudovirales phage</name>
    <dbReference type="NCBI Taxonomy" id="2100421"/>
    <lineage>
        <taxon>Viruses</taxon>
        <taxon>Duplodnaviria</taxon>
        <taxon>Heunggongvirae</taxon>
        <taxon>Uroviricota</taxon>
        <taxon>Caudoviricetes</taxon>
        <taxon>Peduoviridae</taxon>
        <taxon>Maltschvirus</taxon>
        <taxon>Maltschvirus maltsch</taxon>
    </lineage>
</organism>
<accession>A0A6J5RSI7</accession>
<protein>
    <submittedName>
        <fullName evidence="1">Uncharacterized protein</fullName>
    </submittedName>
</protein>